<evidence type="ECO:0000313" key="4">
    <source>
        <dbReference type="EMBL" id="AKK10617.1"/>
    </source>
</evidence>
<dbReference type="Pfam" id="PF22494">
    <property type="entry name" value="choice_anch_I"/>
    <property type="match status" value="1"/>
</dbReference>
<keyword evidence="2" id="KW-0732">Signal</keyword>
<dbReference type="InterPro" id="IPR055188">
    <property type="entry name" value="Choice_anch_I"/>
</dbReference>
<feature type="compositionally biased region" description="Low complexity" evidence="1">
    <location>
        <begin position="618"/>
        <end position="628"/>
    </location>
</feature>
<name>A0A0G3HHK9_9CORY</name>
<proteinExistence type="predicted"/>
<evidence type="ECO:0000256" key="2">
    <source>
        <dbReference type="SAM" id="SignalP"/>
    </source>
</evidence>
<dbReference type="Gene3D" id="2.130.10.10">
    <property type="entry name" value="YVTN repeat-like/Quinoprotein amine dehydrogenase"/>
    <property type="match status" value="1"/>
</dbReference>
<sequence length="650" mass="68374">MTFSRLAPWKLALPSAKLLPVLATTVGITTTVAAASANAVIVDQPVRHSGTDTVVLNPIGAYDSGVFDASAAEIVAYHPDTTSVLVVNANAGTVDVLSVADPTHPQLRGTVSVPGHEVNSVSVREDGLVVAAAEPSEDKTLPGKAVFFDIAHLEDGLLGDVTVGSLPDNVQITPDGRFALVANEGEPAEDYSVDPEGSVSVIALPPTPTSPTQDAVRTADFTAWNDYSADELWKDNNIRVFGPQEKLLASENFEPEYIAISGNLAFASLQENNAIAVIDIEKAQVIDVFGLGVIDRETVAFDPSDKDDAVTLRTAPVKALPLPDALAAFEHDGKTYIITTNEGDARDWDGYSEEIRFGDIGDPEETDIVLGANLDPALQKKDALGRLKITTAQGVKTNPDGTRELTEIYTFGGRGFSIYDSEGNLISTSGTDFERIQMEAHPDFFNTDHAETKLESRSDDKGPEPEAVTVARLNDRLYAFIGNERVGGVMVYDVTDPAKPQYVSYVNNRDFSVSMEDVDEASVPSALAKAGDLGPEGIHYVSPADSPNNRPLVIVGNEVSGTTTVFEATGADADAEAARPTPGDTTPDNPDTSKPAEPLSSAAQLGSSVAVGSSVTPATDGTETDGTATDEVTSAAADLAGLVLGSSVRF</sequence>
<feature type="domain" description="Choice-of-anchor I" evidence="3">
    <location>
        <begin position="68"/>
        <end position="567"/>
    </location>
</feature>
<dbReference type="InterPro" id="IPR011048">
    <property type="entry name" value="Haem_d1_sf"/>
</dbReference>
<dbReference type="EMBL" id="CP011546">
    <property type="protein sequence ID" value="AKK10617.1"/>
    <property type="molecule type" value="Genomic_DNA"/>
</dbReference>
<reference evidence="4 5" key="1">
    <citation type="journal article" date="2015" name="Genome Announc.">
        <title>Virulence Factor Genes Detected in the Complete Genome Sequence of Corynebacterium uterequi DSM 45634, Isolated from the Uterus of a Maiden Mare.</title>
        <authorList>
            <person name="Ruckert C."/>
            <person name="Kriete M."/>
            <person name="Jaenicke S."/>
            <person name="Winkler A."/>
            <person name="Tauch A."/>
        </authorList>
    </citation>
    <scope>NUCLEOTIDE SEQUENCE [LARGE SCALE GENOMIC DNA]</scope>
    <source>
        <strain evidence="4 5">DSM 45634</strain>
    </source>
</reference>
<feature type="compositionally biased region" description="Polar residues" evidence="1">
    <location>
        <begin position="601"/>
        <end position="617"/>
    </location>
</feature>
<dbReference type="KEGG" id="cut:CUTER_03025"/>
<dbReference type="AlphaFoldDB" id="A0A0G3HHK9"/>
<feature type="region of interest" description="Disordered" evidence="1">
    <location>
        <begin position="570"/>
        <end position="628"/>
    </location>
</feature>
<organism evidence="4 5">
    <name type="scientific">Corynebacterium uterequi</name>
    <dbReference type="NCBI Taxonomy" id="1072256"/>
    <lineage>
        <taxon>Bacteria</taxon>
        <taxon>Bacillati</taxon>
        <taxon>Actinomycetota</taxon>
        <taxon>Actinomycetes</taxon>
        <taxon>Mycobacteriales</taxon>
        <taxon>Corynebacteriaceae</taxon>
        <taxon>Corynebacterium</taxon>
    </lineage>
</organism>
<evidence type="ECO:0000256" key="1">
    <source>
        <dbReference type="SAM" id="MobiDB-lite"/>
    </source>
</evidence>
<dbReference type="SUPFAM" id="SSF51004">
    <property type="entry name" value="C-terminal (heme d1) domain of cytochrome cd1-nitrite reductase"/>
    <property type="match status" value="1"/>
</dbReference>
<reference evidence="5" key="2">
    <citation type="submission" date="2015-05" db="EMBL/GenBank/DDBJ databases">
        <title>Complete genome sequence of Corynebacterium uterequi DSM 45634, isolated from the uterus of a maiden mare.</title>
        <authorList>
            <person name="Ruckert C."/>
            <person name="Albersmeier A."/>
            <person name="Winkler A."/>
            <person name="Tauch A."/>
        </authorList>
    </citation>
    <scope>NUCLEOTIDE SEQUENCE [LARGE SCALE GENOMIC DNA]</scope>
    <source>
        <strain evidence="5">DSM 45634</strain>
    </source>
</reference>
<dbReference type="InterPro" id="IPR015943">
    <property type="entry name" value="WD40/YVTN_repeat-like_dom_sf"/>
</dbReference>
<dbReference type="PANTHER" id="PTHR46928">
    <property type="entry name" value="MESENCHYME-SPECIFIC CELL SURFACE GLYCOPROTEIN"/>
    <property type="match status" value="1"/>
</dbReference>
<dbReference type="Proteomes" id="UP000035548">
    <property type="component" value="Chromosome"/>
</dbReference>
<protein>
    <recommendedName>
        <fullName evidence="3">Choice-of-anchor I domain-containing protein</fullName>
    </recommendedName>
</protein>
<evidence type="ECO:0000259" key="3">
    <source>
        <dbReference type="Pfam" id="PF22494"/>
    </source>
</evidence>
<feature type="signal peptide" evidence="2">
    <location>
        <begin position="1"/>
        <end position="23"/>
    </location>
</feature>
<feature type="chain" id="PRO_5038769759" description="Choice-of-anchor I domain-containing protein" evidence="2">
    <location>
        <begin position="24"/>
        <end position="650"/>
    </location>
</feature>
<dbReference type="PANTHER" id="PTHR46928:SF1">
    <property type="entry name" value="MESENCHYME-SPECIFIC CELL SURFACE GLYCOPROTEIN"/>
    <property type="match status" value="1"/>
</dbReference>
<evidence type="ECO:0000313" key="5">
    <source>
        <dbReference type="Proteomes" id="UP000035548"/>
    </source>
</evidence>
<keyword evidence="5" id="KW-1185">Reference proteome</keyword>
<dbReference type="RefSeq" id="WP_052844002.1">
    <property type="nucleotide sequence ID" value="NZ_CP011546.1"/>
</dbReference>
<dbReference type="NCBIfam" id="NF038117">
    <property type="entry name" value="choice_anch_I"/>
    <property type="match status" value="1"/>
</dbReference>
<dbReference type="InterPro" id="IPR052956">
    <property type="entry name" value="Mesenchyme-surface_protein"/>
</dbReference>
<dbReference type="PATRIC" id="fig|1072256.5.peg.600"/>
<feature type="compositionally biased region" description="Low complexity" evidence="1">
    <location>
        <begin position="570"/>
        <end position="592"/>
    </location>
</feature>
<gene>
    <name evidence="4" type="ORF">CUTER_03025</name>
</gene>
<accession>A0A0G3HHK9</accession>
<dbReference type="STRING" id="1072256.CUTER_03025"/>